<dbReference type="InterPro" id="IPR053171">
    <property type="entry name" value="Viral_Tip_Attach_Protein"/>
</dbReference>
<reference evidence="3" key="1">
    <citation type="submission" date="2016-01" db="EMBL/GenBank/DDBJ databases">
        <authorList>
            <person name="Peeters C."/>
        </authorList>
    </citation>
    <scope>NUCLEOTIDE SEQUENCE [LARGE SCALE GENOMIC DNA]</scope>
    <source>
        <strain evidence="3">LMG 29323</strain>
    </source>
</reference>
<evidence type="ECO:0000259" key="2">
    <source>
        <dbReference type="Pfam" id="PF24801"/>
    </source>
</evidence>
<feature type="domain" description="Tip attachment protein J HDII-ins2" evidence="2">
    <location>
        <begin position="103"/>
        <end position="233"/>
    </location>
</feature>
<name>A0A158B089_9BURK</name>
<sequence>MTALVRDLMPIAGAGGGGGKGGGSGGSSAPVEAPDSLRSIQYARVINLICEGEVEGIVGGAQGIFVDDTRLQNADGTWNFSGAAVEWRSGTASQQPIAGFSATESESSVGVAVTAAAPVVRSITNPNMTSFRITLGFNALTTLDPTNGNLSGASVTLGIDVQRNGGGFARIYTDTVDGKTTSRYQRSYRIDLMSRFGTIGGTFDFRVVRVTPDATSVNVTDKFQWETMTEIVDSQLIYPYSALAGVQIDASTFKAIPKLAFDIKMRRIQVPSNYDPTTRAYTGIWDGTFKIAWSDNPAWVVYDLVTTARFGLGNYLSAALVDKWTLYTIAQYCDALVPDGFGGMEPRYTCNVYVQARSEAIGLLQQFASIFNGLLFWTGGALTFAADMPADTTVVYGRSNIIDGVFNYVGTPLNQRHTTALITWNDPGNKYQQAIEYVEDQEGVTRWGVRALEVQAFGCTSRGQAHRIGNWALLSERLLGETVTFRTGMNAAFSRPGDVFATTDETRAGLRMSGRVMSATASTIRIDAPITVGIAQFSVMLPNGTFETRTTTNAYGSTDTVTVNPPFSVAPTRGSVWSYQSSDLVNEQWRCVGVTEDDDGNVEISGIAYRPDKFAAIELGLQLQPLPTSIIDPFNVGPCTELKVKESKYQMSPVVVAARATFSWLAPLGAVRFNVLYQKGSDAPVYIQSGMPSIDVQPTEEGQWTFTVWAINAIGVTSPPATIVVQLRALNQPPGDVKGFQLDIYNDSAQLGWLPATDLDVMVGGQVHIRYSTRLTTAVTWEEASPIAQFAGSQTSGFVALMKGTYLAKFRNSSGAFSTNAAYIISTTGPLRDYNLVVDMAQQPTFTGTKVNCEVRTGVLYLSQNADRTAVALHAEYYFMPKFIDLAKVYTIRCSAYMEGAVYGLLDDVDSWPDFDARLDVDGSKIDEGGAMVMVSTTNKDPATAAEADWSTYKRLVVSDLTFRAARFMLQEVVPDLTTGMGIITLGVKVDVPDRIESRNNVAIAAAGTTIKFTVPFKDAPAISIIAQGLASGDKWTITGQSATGFTIAFQNSAGTAIAKTCDWIARGYGYEHVALAGLGQQDLERADLDVLIAQRAAIGPVMQQRNELGDWL</sequence>
<dbReference type="InterPro" id="IPR055385">
    <property type="entry name" value="GpJ_HDII-ins2"/>
</dbReference>
<dbReference type="OrthoDB" id="109844at2"/>
<protein>
    <submittedName>
        <fullName evidence="3">Host specificity protein J</fullName>
    </submittedName>
</protein>
<dbReference type="InterPro" id="IPR032876">
    <property type="entry name" value="J_dom"/>
</dbReference>
<dbReference type="RefSeq" id="WP_061175365.1">
    <property type="nucleotide sequence ID" value="NZ_FCOE02000008.1"/>
</dbReference>
<dbReference type="EMBL" id="FCOE02000008">
    <property type="protein sequence ID" value="SAK63648.1"/>
    <property type="molecule type" value="Genomic_DNA"/>
</dbReference>
<proteinExistence type="predicted"/>
<dbReference type="PANTHER" id="PTHR36251">
    <property type="entry name" value="FELS-1 PROPHAGE HOST SPECIFICITY PROTEIN-RELATED"/>
    <property type="match status" value="1"/>
</dbReference>
<keyword evidence="4" id="KW-1185">Reference proteome</keyword>
<dbReference type="Proteomes" id="UP000054911">
    <property type="component" value="Unassembled WGS sequence"/>
</dbReference>
<comment type="caution">
    <text evidence="3">The sequence shown here is derived from an EMBL/GenBank/DDBJ whole genome shotgun (WGS) entry which is preliminary data.</text>
</comment>
<dbReference type="Pfam" id="PF13550">
    <property type="entry name" value="Phage-tail_3"/>
    <property type="match status" value="1"/>
</dbReference>
<dbReference type="STRING" id="1777141.AWB80_02895"/>
<organism evidence="3 4">
    <name type="scientific">Caballeronia pedi</name>
    <dbReference type="NCBI Taxonomy" id="1777141"/>
    <lineage>
        <taxon>Bacteria</taxon>
        <taxon>Pseudomonadati</taxon>
        <taxon>Pseudomonadota</taxon>
        <taxon>Betaproteobacteria</taxon>
        <taxon>Burkholderiales</taxon>
        <taxon>Burkholderiaceae</taxon>
        <taxon>Caballeronia</taxon>
    </lineage>
</organism>
<dbReference type="Pfam" id="PF24801">
    <property type="entry name" value="FNIII-A_GpJ"/>
    <property type="match status" value="1"/>
</dbReference>
<gene>
    <name evidence="3" type="ORF">AWB80_02895</name>
</gene>
<evidence type="ECO:0000313" key="3">
    <source>
        <dbReference type="EMBL" id="SAK63648.1"/>
    </source>
</evidence>
<dbReference type="PANTHER" id="PTHR36251:SF2">
    <property type="entry name" value="GIFSY-2 PROPHAGE HOST SPECIFICITY PROTEIN J, PHAGE LAMBDA"/>
    <property type="match status" value="1"/>
</dbReference>
<evidence type="ECO:0000313" key="4">
    <source>
        <dbReference type="Proteomes" id="UP000054911"/>
    </source>
</evidence>
<feature type="domain" description="Tip attachment protein J" evidence="1">
    <location>
        <begin position="357"/>
        <end position="509"/>
    </location>
</feature>
<dbReference type="AlphaFoldDB" id="A0A158B089"/>
<accession>A0A158B089</accession>
<evidence type="ECO:0000259" key="1">
    <source>
        <dbReference type="Pfam" id="PF13550"/>
    </source>
</evidence>